<proteinExistence type="predicted"/>
<dbReference type="Pfam" id="PF13946">
    <property type="entry name" value="DUF4214"/>
    <property type="match status" value="1"/>
</dbReference>
<dbReference type="RefSeq" id="WP_076465237.1">
    <property type="nucleotide sequence ID" value="NZ_FTMN01000010.1"/>
</dbReference>
<dbReference type="PRINTS" id="PR01607">
    <property type="entry name" value="APYRASEFAMLY"/>
</dbReference>
<dbReference type="PANTHER" id="PTHR11575">
    <property type="entry name" value="5'-NUCLEOTIDASE-RELATED"/>
    <property type="match status" value="1"/>
</dbReference>
<feature type="domain" description="DUF4214" evidence="2">
    <location>
        <begin position="713"/>
        <end position="779"/>
    </location>
</feature>
<name>A0A1N6WAP2_9GAMM</name>
<dbReference type="STRING" id="49186.SAMN05421647_11065"/>
<dbReference type="Proteomes" id="UP000186895">
    <property type="component" value="Unassembled WGS sequence"/>
</dbReference>
<dbReference type="SUPFAM" id="SSF55816">
    <property type="entry name" value="5'-nucleotidase (syn. UDP-sugar hydrolase), C-terminal domain"/>
    <property type="match status" value="1"/>
</dbReference>
<dbReference type="GO" id="GO:0008253">
    <property type="term" value="F:5'-nucleotidase activity"/>
    <property type="evidence" value="ECO:0007669"/>
    <property type="project" value="TreeGrafter"/>
</dbReference>
<dbReference type="eggNOG" id="COG0737">
    <property type="taxonomic scope" value="Bacteria"/>
</dbReference>
<dbReference type="InterPro" id="IPR038255">
    <property type="entry name" value="PBS_linker_sf"/>
</dbReference>
<dbReference type="GO" id="GO:0008768">
    <property type="term" value="F:UDP-sugar diphosphatase activity"/>
    <property type="evidence" value="ECO:0007669"/>
    <property type="project" value="TreeGrafter"/>
</dbReference>
<dbReference type="InterPro" id="IPR029052">
    <property type="entry name" value="Metallo-depent_PP-like"/>
</dbReference>
<dbReference type="GO" id="GO:0030288">
    <property type="term" value="C:outer membrane-bounded periplasmic space"/>
    <property type="evidence" value="ECO:0007669"/>
    <property type="project" value="TreeGrafter"/>
</dbReference>
<dbReference type="Gene3D" id="3.90.780.10">
    <property type="entry name" value="5'-Nucleotidase, C-terminal domain"/>
    <property type="match status" value="1"/>
</dbReference>
<keyword evidence="4" id="KW-1185">Reference proteome</keyword>
<dbReference type="AlphaFoldDB" id="A0A1N6WAP2"/>
<organism evidence="3 4">
    <name type="scientific">Marinobacterium stanieri</name>
    <dbReference type="NCBI Taxonomy" id="49186"/>
    <lineage>
        <taxon>Bacteria</taxon>
        <taxon>Pseudomonadati</taxon>
        <taxon>Pseudomonadota</taxon>
        <taxon>Gammaproteobacteria</taxon>
        <taxon>Oceanospirillales</taxon>
        <taxon>Oceanospirillaceae</taxon>
        <taxon>Marinobacterium</taxon>
    </lineage>
</organism>
<dbReference type="InterPro" id="IPR025282">
    <property type="entry name" value="DUF4214"/>
</dbReference>
<reference evidence="3 4" key="1">
    <citation type="submission" date="2017-01" db="EMBL/GenBank/DDBJ databases">
        <authorList>
            <person name="Mah S.A."/>
            <person name="Swanson W.J."/>
            <person name="Moy G.W."/>
            <person name="Vacquier V.D."/>
        </authorList>
    </citation>
    <scope>NUCLEOTIDE SEQUENCE [LARGE SCALE GENOMIC DNA]</scope>
    <source>
        <strain evidence="3 4">DSM 7027</strain>
    </source>
</reference>
<dbReference type="InterPro" id="IPR008334">
    <property type="entry name" value="5'-Nucleotdase_C"/>
</dbReference>
<dbReference type="GO" id="GO:0009166">
    <property type="term" value="P:nucleotide catabolic process"/>
    <property type="evidence" value="ECO:0007669"/>
    <property type="project" value="InterPro"/>
</dbReference>
<evidence type="ECO:0000313" key="4">
    <source>
        <dbReference type="Proteomes" id="UP000186895"/>
    </source>
</evidence>
<dbReference type="InterPro" id="IPR006179">
    <property type="entry name" value="5_nucleotidase/apyrase"/>
</dbReference>
<protein>
    <submittedName>
        <fullName evidence="3">2',3'-cyclic-nucleotide 2'-phosphodiesterase/5'-or 3'-nucleotidase, 5'-nucleotidase family</fullName>
    </submittedName>
</protein>
<gene>
    <name evidence="3" type="ORF">SAMN05421647_11065</name>
</gene>
<evidence type="ECO:0000259" key="1">
    <source>
        <dbReference type="Pfam" id="PF02872"/>
    </source>
</evidence>
<sequence length="783" mass="83202">MANYTLQILHAADMEGGGGDLLNAPAFVSIVDYLEDQAENSLFLSSGDLILPGPYMSAAGDSSLRTAIQQANEAMLGLEAGTLSNLREGAGRVDLTLANLLEASAITLGNHEFDQGTNALADLIGTDIRSSELDGVRWLGAQFPYLSANLDFSGDDSLSGLFTDQILSNTAFTSTIDDLDTAAAAPKIAPATIIEEGGEQIGIVAATTQILESISSTGGVQVEGTDSNDMALLAQQLQVHIDELRDQGINKIVLMSHLQQIALEEELAGLLDGVDIIMAGGSNALLADADEALFPGTGQEPYDAYPILTKDASDNDVVLINTDGGWRYVGQLTVEFDKDGNILTDSINDDTSTIYTSTDATAAELWGSEEAAYAEGSKGEIAQDLVDAVAGLVTEKDGITFGSTDVYLQGERAFVRTEETNLGNLTADANLWYARQVDDAVMVSIKNGGGIREPIGTTYAVGSEGDYELRPPQANEDAGKAEGEVSQLDIESSLRFNNDLSILTLTRAQLLAVIEHAVSASDESSTPGQFAQVAGIQYSFDWTQEAGDRIQSAAIVDNNGDVQDVLVVNGELVGDMNASVKIVTLGFMADGGDGYPFGDFLELDEAAVDRIDLMDAGMDAGAATEADAGTEQDAFAEYMLSQFADSAFAEVDTDKSEDLRIQNLAFKEDEVLANNTDGVVRLYDTLFDRGPDQAGLSFWHGQLQQGGSLEQIAASFMASDEYQQTLGGDTSNEELIEQLYQNALGREAEAAGVEYWTEQLEQGPAVNVILGISESQEHMNILL</sequence>
<dbReference type="eggNOG" id="COG2931">
    <property type="taxonomic scope" value="Bacteria"/>
</dbReference>
<accession>A0A1N6WAP2</accession>
<dbReference type="EMBL" id="FTMN01000010">
    <property type="protein sequence ID" value="SIQ87211.1"/>
    <property type="molecule type" value="Genomic_DNA"/>
</dbReference>
<evidence type="ECO:0000259" key="2">
    <source>
        <dbReference type="Pfam" id="PF13946"/>
    </source>
</evidence>
<dbReference type="InterPro" id="IPR036907">
    <property type="entry name" value="5'-Nucleotdase_C_sf"/>
</dbReference>
<feature type="domain" description="5'-Nucleotidase C-terminal" evidence="1">
    <location>
        <begin position="404"/>
        <end position="596"/>
    </location>
</feature>
<dbReference type="SUPFAM" id="SSF56300">
    <property type="entry name" value="Metallo-dependent phosphatases"/>
    <property type="match status" value="1"/>
</dbReference>
<dbReference type="Gene3D" id="1.10.3130.20">
    <property type="entry name" value="Phycobilisome linker domain"/>
    <property type="match status" value="1"/>
</dbReference>
<dbReference type="Pfam" id="PF02872">
    <property type="entry name" value="5_nucleotid_C"/>
    <property type="match status" value="1"/>
</dbReference>
<dbReference type="PANTHER" id="PTHR11575:SF24">
    <property type="entry name" value="5'-NUCLEOTIDASE"/>
    <property type="match status" value="1"/>
</dbReference>
<dbReference type="Gene3D" id="3.60.21.10">
    <property type="match status" value="1"/>
</dbReference>
<evidence type="ECO:0000313" key="3">
    <source>
        <dbReference type="EMBL" id="SIQ87211.1"/>
    </source>
</evidence>